<dbReference type="RefSeq" id="WP_152764475.1">
    <property type="nucleotide sequence ID" value="NZ_WHLY01000002.1"/>
</dbReference>
<evidence type="ECO:0000256" key="1">
    <source>
        <dbReference type="ARBA" id="ARBA00009830"/>
    </source>
</evidence>
<feature type="chain" id="PRO_5028944750" description="Porin opacity type domain-containing protein" evidence="2">
    <location>
        <begin position="20"/>
        <end position="218"/>
    </location>
</feature>
<feature type="domain" description="Porin opacity type" evidence="3">
    <location>
        <begin position="119"/>
        <end position="216"/>
    </location>
</feature>
<evidence type="ECO:0000256" key="2">
    <source>
        <dbReference type="SAM" id="SignalP"/>
    </source>
</evidence>
<dbReference type="EMBL" id="WHLY01000002">
    <property type="protein sequence ID" value="MPR36509.1"/>
    <property type="molecule type" value="Genomic_DNA"/>
</dbReference>
<protein>
    <recommendedName>
        <fullName evidence="3">Porin opacity type domain-containing protein</fullName>
    </recommendedName>
</protein>
<dbReference type="Pfam" id="PF02462">
    <property type="entry name" value="Opacity"/>
    <property type="match status" value="1"/>
</dbReference>
<proteinExistence type="inferred from homology"/>
<dbReference type="GO" id="GO:0009279">
    <property type="term" value="C:cell outer membrane"/>
    <property type="evidence" value="ECO:0007669"/>
    <property type="project" value="UniProtKB-ARBA"/>
</dbReference>
<comment type="similarity">
    <text evidence="1">Belongs to the opacity porin family.</text>
</comment>
<comment type="caution">
    <text evidence="4">The sequence shown here is derived from an EMBL/GenBank/DDBJ whole genome shotgun (WGS) entry which is preliminary data.</text>
</comment>
<dbReference type="InterPro" id="IPR011250">
    <property type="entry name" value="OMP/PagP_B-barrel"/>
</dbReference>
<dbReference type="GO" id="GO:0015288">
    <property type="term" value="F:porin activity"/>
    <property type="evidence" value="ECO:0007669"/>
    <property type="project" value="InterPro"/>
</dbReference>
<dbReference type="Proteomes" id="UP000479293">
    <property type="component" value="Unassembled WGS sequence"/>
</dbReference>
<keyword evidence="2" id="KW-0732">Signal</keyword>
<organism evidence="4 5">
    <name type="scientific">Salmonirosea aquatica</name>
    <dbReference type="NCBI Taxonomy" id="2654236"/>
    <lineage>
        <taxon>Bacteria</taxon>
        <taxon>Pseudomonadati</taxon>
        <taxon>Bacteroidota</taxon>
        <taxon>Cytophagia</taxon>
        <taxon>Cytophagales</taxon>
        <taxon>Spirosomataceae</taxon>
        <taxon>Salmonirosea</taxon>
    </lineage>
</organism>
<sequence length="218" mass="24275">MKFLINSLVLLGVSLSAIAQQQPQLYNLPTPFERYSHYHLTVRGGAAIPMGPFSDAYIDKSTIKNYSLALDWIFQKPVSIGVEVGKTFFSQKMPRALYNLGGQEVSAVQTRTLDMMPIQGVASYYFAGTNAPIRPYVQLAAGANLLDYTLYYGNLANQQQSVKLTYGAAAGAKFLFKKDGNFGADVRVKYNQTSLNYDYVDKGVSQLNATVGLFYRWW</sequence>
<feature type="signal peptide" evidence="2">
    <location>
        <begin position="1"/>
        <end position="19"/>
    </location>
</feature>
<keyword evidence="5" id="KW-1185">Reference proteome</keyword>
<evidence type="ECO:0000313" key="5">
    <source>
        <dbReference type="Proteomes" id="UP000479293"/>
    </source>
</evidence>
<gene>
    <name evidence="4" type="ORF">GBK04_25015</name>
</gene>
<dbReference type="SUPFAM" id="SSF56925">
    <property type="entry name" value="OMPA-like"/>
    <property type="match status" value="1"/>
</dbReference>
<accession>A0A7C9FRR2</accession>
<dbReference type="AlphaFoldDB" id="A0A7C9FRR2"/>
<dbReference type="Gene3D" id="2.40.160.20">
    <property type="match status" value="1"/>
</dbReference>
<dbReference type="InterPro" id="IPR003394">
    <property type="entry name" value="Porin_opacity"/>
</dbReference>
<name>A0A7C9FRR2_9BACT</name>
<reference evidence="4 5" key="1">
    <citation type="submission" date="2019-10" db="EMBL/GenBank/DDBJ databases">
        <title>Draft Genome Sequence of Cytophagaceae sp. SJW1-29.</title>
        <authorList>
            <person name="Choi A."/>
        </authorList>
    </citation>
    <scope>NUCLEOTIDE SEQUENCE [LARGE SCALE GENOMIC DNA]</scope>
    <source>
        <strain evidence="4 5">SJW1-29</strain>
    </source>
</reference>
<evidence type="ECO:0000313" key="4">
    <source>
        <dbReference type="EMBL" id="MPR36509.1"/>
    </source>
</evidence>
<evidence type="ECO:0000259" key="3">
    <source>
        <dbReference type="Pfam" id="PF02462"/>
    </source>
</evidence>